<dbReference type="InterPro" id="IPR050574">
    <property type="entry name" value="HPF/YfiA_ribosome-assoc"/>
</dbReference>
<keyword evidence="7" id="KW-1185">Reference proteome</keyword>
<organism evidence="6 7">
    <name type="scientific">Gynuella sunshinyii YC6258</name>
    <dbReference type="NCBI Taxonomy" id="1445510"/>
    <lineage>
        <taxon>Bacteria</taxon>
        <taxon>Pseudomonadati</taxon>
        <taxon>Pseudomonadota</taxon>
        <taxon>Gammaproteobacteria</taxon>
        <taxon>Oceanospirillales</taxon>
        <taxon>Saccharospirillaceae</taxon>
        <taxon>Gynuella</taxon>
    </lineage>
</organism>
<dbReference type="PANTHER" id="PTHR33231:SF1">
    <property type="entry name" value="30S RIBOSOMAL PROTEIN"/>
    <property type="match status" value="1"/>
</dbReference>
<dbReference type="NCBIfam" id="TIGR00741">
    <property type="entry name" value="yfiA"/>
    <property type="match status" value="1"/>
</dbReference>
<accession>A0A0C5VAY9</accession>
<dbReference type="CDD" id="cd00552">
    <property type="entry name" value="RaiA"/>
    <property type="match status" value="1"/>
</dbReference>
<protein>
    <recommendedName>
        <fullName evidence="4">Ribosome hibernation promoting factor</fullName>
    </recommendedName>
    <alternativeName>
        <fullName evidence="5">Hibernation factor HPF</fullName>
    </alternativeName>
</protein>
<dbReference type="FunFam" id="3.30.160.100:FF:000001">
    <property type="entry name" value="Ribosome hibernation promoting factor"/>
    <property type="match status" value="1"/>
</dbReference>
<dbReference type="GO" id="GO:0045900">
    <property type="term" value="P:negative regulation of translational elongation"/>
    <property type="evidence" value="ECO:0007669"/>
    <property type="project" value="TreeGrafter"/>
</dbReference>
<gene>
    <name evidence="6" type="ORF">YC6258_04478</name>
</gene>
<dbReference type="Proteomes" id="UP000032266">
    <property type="component" value="Chromosome"/>
</dbReference>
<dbReference type="OrthoDB" id="9795980at2"/>
<dbReference type="AlphaFoldDB" id="A0A0C5VAY9"/>
<name>A0A0C5VAY9_9GAMM</name>
<evidence type="ECO:0000313" key="6">
    <source>
        <dbReference type="EMBL" id="AJQ96510.1"/>
    </source>
</evidence>
<evidence type="ECO:0000256" key="1">
    <source>
        <dbReference type="ARBA" id="ARBA00022845"/>
    </source>
</evidence>
<dbReference type="SUPFAM" id="SSF69754">
    <property type="entry name" value="Ribosome binding protein Y (YfiA homologue)"/>
    <property type="match status" value="1"/>
</dbReference>
<keyword evidence="1" id="KW-0810">Translation regulation</keyword>
<evidence type="ECO:0000313" key="7">
    <source>
        <dbReference type="Proteomes" id="UP000032266"/>
    </source>
</evidence>
<dbReference type="GO" id="GO:0043024">
    <property type="term" value="F:ribosomal small subunit binding"/>
    <property type="evidence" value="ECO:0007669"/>
    <property type="project" value="TreeGrafter"/>
</dbReference>
<dbReference type="EMBL" id="CP007142">
    <property type="protein sequence ID" value="AJQ96510.1"/>
    <property type="molecule type" value="Genomic_DNA"/>
</dbReference>
<sequence length="99" mass="11551">MQINISGHHLEITDPLKDYVKNRMEKLERHHDQISNVQVTLSVEKSRQKAEAQINIPGTQIHADATHDDLYAAIDLMHDKLDRQLLKHKEKHVNRQHGH</sequence>
<dbReference type="InterPro" id="IPR003489">
    <property type="entry name" value="RHF/RaiA"/>
</dbReference>
<dbReference type="RefSeq" id="WP_044618506.1">
    <property type="nucleotide sequence ID" value="NZ_CP007142.1"/>
</dbReference>
<dbReference type="InterPro" id="IPR036567">
    <property type="entry name" value="RHF-like"/>
</dbReference>
<comment type="similarity">
    <text evidence="2">Belongs to the HPF/YfiA ribosome-associated protein family. Short HPF subfamily.</text>
</comment>
<proteinExistence type="inferred from homology"/>
<dbReference type="PATRIC" id="fig|1445510.3.peg.4442"/>
<dbReference type="KEGG" id="gsn:YC6258_04478"/>
<evidence type="ECO:0000256" key="5">
    <source>
        <dbReference type="ARBA" id="ARBA00041319"/>
    </source>
</evidence>
<evidence type="ECO:0000256" key="3">
    <source>
        <dbReference type="ARBA" id="ARBA00038695"/>
    </source>
</evidence>
<dbReference type="Gene3D" id="3.30.160.100">
    <property type="entry name" value="Ribosome hibernation promotion factor-like"/>
    <property type="match status" value="1"/>
</dbReference>
<dbReference type="PANTHER" id="PTHR33231">
    <property type="entry name" value="30S RIBOSOMAL PROTEIN"/>
    <property type="match status" value="1"/>
</dbReference>
<evidence type="ECO:0000256" key="4">
    <source>
        <dbReference type="ARBA" id="ARBA00041148"/>
    </source>
</evidence>
<dbReference type="HOGENOM" id="CLU_071472_3_1_6"/>
<dbReference type="Pfam" id="PF02482">
    <property type="entry name" value="Ribosomal_S30AE"/>
    <property type="match status" value="1"/>
</dbReference>
<evidence type="ECO:0000256" key="2">
    <source>
        <dbReference type="ARBA" id="ARBA00038434"/>
    </source>
</evidence>
<dbReference type="GO" id="GO:0022627">
    <property type="term" value="C:cytosolic small ribosomal subunit"/>
    <property type="evidence" value="ECO:0007669"/>
    <property type="project" value="TreeGrafter"/>
</dbReference>
<reference evidence="6 7" key="1">
    <citation type="submission" date="2014-01" db="EMBL/GenBank/DDBJ databases">
        <title>Full genme sequencing of cellulolytic bacterium Gynuella sunshinyii YC6258T gen. nov., sp. nov.</title>
        <authorList>
            <person name="Khan H."/>
            <person name="Chung E.J."/>
            <person name="Chung Y.R."/>
        </authorList>
    </citation>
    <scope>NUCLEOTIDE SEQUENCE [LARGE SCALE GENOMIC DNA]</scope>
    <source>
        <strain evidence="6 7">YC6258</strain>
    </source>
</reference>
<comment type="subunit">
    <text evidence="3">Associates exclusively with 100S ribosomes, which are dimers of 70S ribosomes.</text>
</comment>
<dbReference type="STRING" id="1445510.YC6258_04478"/>